<evidence type="ECO:0000313" key="2">
    <source>
        <dbReference type="EMBL" id="MDT3673487.1"/>
    </source>
</evidence>
<dbReference type="RefSeq" id="WP_312672172.1">
    <property type="nucleotide sequence ID" value="NZ_JAVSJA010000001.1"/>
</dbReference>
<evidence type="ECO:0000313" key="3">
    <source>
        <dbReference type="Proteomes" id="UP001180650"/>
    </source>
</evidence>
<keyword evidence="3" id="KW-1185">Reference proteome</keyword>
<keyword evidence="1" id="KW-1133">Transmembrane helix</keyword>
<accession>A0ABU3HG15</accession>
<gene>
    <name evidence="2" type="ORF">RAM70_02620</name>
</gene>
<organism evidence="2 3">
    <name type="scientific">Microcystis wesenbergii NRERC-220</name>
    <dbReference type="NCBI Taxonomy" id="3068991"/>
    <lineage>
        <taxon>Bacteria</taxon>
        <taxon>Bacillati</taxon>
        <taxon>Cyanobacteriota</taxon>
        <taxon>Cyanophyceae</taxon>
        <taxon>Oscillatoriophycideae</taxon>
        <taxon>Chroococcales</taxon>
        <taxon>Microcystaceae</taxon>
        <taxon>Microcystis</taxon>
    </lineage>
</organism>
<name>A0ABU3HG15_9CHRO</name>
<comment type="caution">
    <text evidence="2">The sequence shown here is derived from an EMBL/GenBank/DDBJ whole genome shotgun (WGS) entry which is preliminary data.</text>
</comment>
<feature type="transmembrane region" description="Helical" evidence="1">
    <location>
        <begin position="82"/>
        <end position="115"/>
    </location>
</feature>
<reference evidence="2" key="1">
    <citation type="submission" date="2023-08" db="EMBL/GenBank/DDBJ databases">
        <authorList>
            <person name="Park H.-K."/>
            <person name="Kim I.-S."/>
        </authorList>
    </citation>
    <scope>NUCLEOTIDE SEQUENCE</scope>
    <source>
        <strain evidence="2">NRERC-220</strain>
    </source>
</reference>
<feature type="transmembrane region" description="Helical" evidence="1">
    <location>
        <begin position="7"/>
        <end position="26"/>
    </location>
</feature>
<sequence length="125" mass="13215">MSKLRFFYGIQSAIAIALPLLIGLLMGNLKPFILPALAAFLINLFLGSLSVSYRDKLLGVAIATLGCAGVMSLGTVSGQMPWLLVIFTFPLLLLFNFIVVLGSTATAIGQVVAALSDVKMNQAKV</sequence>
<dbReference type="Proteomes" id="UP001180650">
    <property type="component" value="Unassembled WGS sequence"/>
</dbReference>
<protein>
    <submittedName>
        <fullName evidence="2">Uncharacterized protein</fullName>
    </submittedName>
</protein>
<proteinExistence type="predicted"/>
<feature type="transmembrane region" description="Helical" evidence="1">
    <location>
        <begin position="57"/>
        <end position="76"/>
    </location>
</feature>
<dbReference type="EMBL" id="JAVSJA010000001">
    <property type="protein sequence ID" value="MDT3673487.1"/>
    <property type="molecule type" value="Genomic_DNA"/>
</dbReference>
<evidence type="ECO:0000256" key="1">
    <source>
        <dbReference type="SAM" id="Phobius"/>
    </source>
</evidence>
<feature type="transmembrane region" description="Helical" evidence="1">
    <location>
        <begin position="32"/>
        <end position="50"/>
    </location>
</feature>
<keyword evidence="1" id="KW-0812">Transmembrane</keyword>
<keyword evidence="1" id="KW-0472">Membrane</keyword>